<comment type="caution">
    <text evidence="2">The sequence shown here is derived from an EMBL/GenBank/DDBJ whole genome shotgun (WGS) entry which is preliminary data.</text>
</comment>
<evidence type="ECO:0000256" key="1">
    <source>
        <dbReference type="SAM" id="MobiDB-lite"/>
    </source>
</evidence>
<dbReference type="EMBL" id="ASHM01080404">
    <property type="protein sequence ID" value="PNX59296.1"/>
    <property type="molecule type" value="Genomic_DNA"/>
</dbReference>
<feature type="non-terminal residue" evidence="2">
    <location>
        <position position="40"/>
    </location>
</feature>
<name>A0A2K3JZ68_TRIPR</name>
<dbReference type="Proteomes" id="UP000236291">
    <property type="component" value="Unassembled WGS sequence"/>
</dbReference>
<evidence type="ECO:0000313" key="2">
    <source>
        <dbReference type="EMBL" id="PNX59296.1"/>
    </source>
</evidence>
<organism evidence="2 3">
    <name type="scientific">Trifolium pratense</name>
    <name type="common">Red clover</name>
    <dbReference type="NCBI Taxonomy" id="57577"/>
    <lineage>
        <taxon>Eukaryota</taxon>
        <taxon>Viridiplantae</taxon>
        <taxon>Streptophyta</taxon>
        <taxon>Embryophyta</taxon>
        <taxon>Tracheophyta</taxon>
        <taxon>Spermatophyta</taxon>
        <taxon>Magnoliopsida</taxon>
        <taxon>eudicotyledons</taxon>
        <taxon>Gunneridae</taxon>
        <taxon>Pentapetalae</taxon>
        <taxon>rosids</taxon>
        <taxon>fabids</taxon>
        <taxon>Fabales</taxon>
        <taxon>Fabaceae</taxon>
        <taxon>Papilionoideae</taxon>
        <taxon>50 kb inversion clade</taxon>
        <taxon>NPAAA clade</taxon>
        <taxon>Hologalegina</taxon>
        <taxon>IRL clade</taxon>
        <taxon>Trifolieae</taxon>
        <taxon>Trifolium</taxon>
    </lineage>
</organism>
<accession>A0A2K3JZ68</accession>
<sequence length="40" mass="4143">MASTLARSGFLRNVLRRGGSGVSSAPKRNFSASAGHHDDA</sequence>
<reference evidence="2 3" key="1">
    <citation type="journal article" date="2014" name="Am. J. Bot.">
        <title>Genome assembly and annotation for red clover (Trifolium pratense; Fabaceae).</title>
        <authorList>
            <person name="Istvanek J."/>
            <person name="Jaros M."/>
            <person name="Krenek A."/>
            <person name="Repkova J."/>
        </authorList>
    </citation>
    <scope>NUCLEOTIDE SEQUENCE [LARGE SCALE GENOMIC DNA]</scope>
    <source>
        <strain evidence="3">cv. Tatra</strain>
        <tissue evidence="2">Young leaves</tissue>
    </source>
</reference>
<evidence type="ECO:0000313" key="3">
    <source>
        <dbReference type="Proteomes" id="UP000236291"/>
    </source>
</evidence>
<proteinExistence type="predicted"/>
<feature type="region of interest" description="Disordered" evidence="1">
    <location>
        <begin position="16"/>
        <end position="40"/>
    </location>
</feature>
<gene>
    <name evidence="2" type="ORF">L195_g051345</name>
</gene>
<dbReference type="AlphaFoldDB" id="A0A2K3JZ68"/>
<reference evidence="2 3" key="2">
    <citation type="journal article" date="2017" name="Front. Plant Sci.">
        <title>Gene Classification and Mining of Molecular Markers Useful in Red Clover (Trifolium pratense) Breeding.</title>
        <authorList>
            <person name="Istvanek J."/>
            <person name="Dluhosova J."/>
            <person name="Dluhos P."/>
            <person name="Patkova L."/>
            <person name="Nedelnik J."/>
            <person name="Repkova J."/>
        </authorList>
    </citation>
    <scope>NUCLEOTIDE SEQUENCE [LARGE SCALE GENOMIC DNA]</scope>
    <source>
        <strain evidence="3">cv. Tatra</strain>
        <tissue evidence="2">Young leaves</tissue>
    </source>
</reference>
<protein>
    <submittedName>
        <fullName evidence="2">Cytochrome c oxidase subunit mitochondrial-like</fullName>
    </submittedName>
</protein>